<organism evidence="2">
    <name type="scientific">Rhizophora mucronata</name>
    <name type="common">Asiatic mangrove</name>
    <dbReference type="NCBI Taxonomy" id="61149"/>
    <lineage>
        <taxon>Eukaryota</taxon>
        <taxon>Viridiplantae</taxon>
        <taxon>Streptophyta</taxon>
        <taxon>Embryophyta</taxon>
        <taxon>Tracheophyta</taxon>
        <taxon>Spermatophyta</taxon>
        <taxon>Magnoliopsida</taxon>
        <taxon>eudicotyledons</taxon>
        <taxon>Gunneridae</taxon>
        <taxon>Pentapetalae</taxon>
        <taxon>rosids</taxon>
        <taxon>fabids</taxon>
        <taxon>Malpighiales</taxon>
        <taxon>Rhizophoraceae</taxon>
        <taxon>Rhizophora</taxon>
    </lineage>
</organism>
<sequence>MCVQFQDSVFWLPFSVFLHIPSFLHSFLCGSRDHRK</sequence>
<evidence type="ECO:0000256" key="1">
    <source>
        <dbReference type="SAM" id="Phobius"/>
    </source>
</evidence>
<evidence type="ECO:0000313" key="2">
    <source>
        <dbReference type="EMBL" id="MBW84771.1"/>
    </source>
</evidence>
<accession>A0A2P2IU60</accession>
<keyword evidence="1" id="KW-0812">Transmembrane</keyword>
<name>A0A2P2IU60_RHIMU</name>
<keyword evidence="1" id="KW-1133">Transmembrane helix</keyword>
<reference evidence="2" key="1">
    <citation type="submission" date="2018-02" db="EMBL/GenBank/DDBJ databases">
        <title>Rhizophora mucronata_Transcriptome.</title>
        <authorList>
            <person name="Meera S.P."/>
            <person name="Sreeshan A."/>
            <person name="Augustine A."/>
        </authorList>
    </citation>
    <scope>NUCLEOTIDE SEQUENCE</scope>
    <source>
        <tissue evidence="2">Leaf</tissue>
    </source>
</reference>
<dbReference type="AlphaFoldDB" id="A0A2P2IU60"/>
<keyword evidence="1" id="KW-0472">Membrane</keyword>
<protein>
    <submittedName>
        <fullName evidence="2">Uncharacterized protein</fullName>
    </submittedName>
</protein>
<dbReference type="EMBL" id="GGEC01004288">
    <property type="protein sequence ID" value="MBW84771.1"/>
    <property type="molecule type" value="Transcribed_RNA"/>
</dbReference>
<proteinExistence type="predicted"/>
<feature type="transmembrane region" description="Helical" evidence="1">
    <location>
        <begin position="12"/>
        <end position="30"/>
    </location>
</feature>